<name>A0A1R3I2S0_COCAP</name>
<feature type="transmembrane region" description="Helical" evidence="3">
    <location>
        <begin position="388"/>
        <end position="407"/>
    </location>
</feature>
<dbReference type="Gene3D" id="1.25.40.20">
    <property type="entry name" value="Ankyrin repeat-containing domain"/>
    <property type="match status" value="3"/>
</dbReference>
<proteinExistence type="predicted"/>
<dbReference type="OMA" id="KMHTSAV"/>
<feature type="transmembrane region" description="Helical" evidence="3">
    <location>
        <begin position="619"/>
        <end position="643"/>
    </location>
</feature>
<sequence length="695" mass="78597">MERKMEEEITIEGYPDKIEDIGKLYDKALKGDICGLRRFYRNKPDDAFFDQITASRDTVFHIAASRGNKQVVLALLRMVPSPMRLELLKLKNLHGNTILHEIATTPNVEAADYLVTKLLSSKGSSSTVTNEHDIGEIRKQVLGDRNNLGETPLFRAAEFGNTVMVKFFLHEVKKVGDLHEHYRRDDGVTILHSAVIGQHFETAIWLLDKDPQLANYKDNNGKTVFHLLAGMPTAFRSTSSMNKLQAFIYNCFPSHQHDDNEAGQLSSSQINDLETGKQSKISQHGLSFLQRYIDSKMNQKICNFLASRWGTLDRIWEKKKTHALAVTLAGKLVKTDSSWCVAHKPEEDGKICLEREEKEEAETKTEDGIITTNTSSSKKRSKSPDTPLLIAATAGIMEIVMLILNVYPQAVEHVSQNGRNILHVLILHRKFKIYERLKEEKEEATNRLVLGIDNDGSTILHHAANTKYYHGGIKPTPALQLQEELTWFKNVEKVIPHPYTLHRNKDNYTAKELFNKEHIEQLKSAQDWVKNTCQSSSTVAILVATVVFAAAYTAPGGFHTTNGRPILLDKEKPLYSFFTVMDIAGLASSLTSVVVFLSILTSSLELEEFSRTIPWKVSIGFTFLFFSVTATMLTFTATIFLLVQLEKRWTTSLTYAAALLPIFVFALFQFPLYYQYFRTTVKGIFQLTKKILPGI</sequence>
<feature type="transmembrane region" description="Helical" evidence="3">
    <location>
        <begin position="536"/>
        <end position="554"/>
    </location>
</feature>
<keyword evidence="3" id="KW-1133">Transmembrane helix</keyword>
<dbReference type="SMART" id="SM00248">
    <property type="entry name" value="ANK"/>
    <property type="match status" value="5"/>
</dbReference>
<gene>
    <name evidence="5" type="ORF">CCACVL1_15346</name>
</gene>
<dbReference type="Pfam" id="PF13962">
    <property type="entry name" value="PGG"/>
    <property type="match status" value="1"/>
</dbReference>
<dbReference type="PANTHER" id="PTHR24177:SF215">
    <property type="entry name" value="PGG DOMAIN-CONTAINING PROTEIN"/>
    <property type="match status" value="1"/>
</dbReference>
<dbReference type="AlphaFoldDB" id="A0A1R3I2S0"/>
<evidence type="ECO:0000259" key="4">
    <source>
        <dbReference type="Pfam" id="PF13962"/>
    </source>
</evidence>
<dbReference type="InterPro" id="IPR026961">
    <property type="entry name" value="PGG_dom"/>
</dbReference>
<feature type="transmembrane region" description="Helical" evidence="3">
    <location>
        <begin position="655"/>
        <end position="674"/>
    </location>
</feature>
<feature type="coiled-coil region" evidence="1">
    <location>
        <begin position="427"/>
        <end position="454"/>
    </location>
</feature>
<feature type="compositionally biased region" description="Basic and acidic residues" evidence="2">
    <location>
        <begin position="357"/>
        <end position="367"/>
    </location>
</feature>
<dbReference type="PANTHER" id="PTHR24177">
    <property type="entry name" value="CASKIN"/>
    <property type="match status" value="1"/>
</dbReference>
<keyword evidence="6" id="KW-1185">Reference proteome</keyword>
<dbReference type="InterPro" id="IPR036770">
    <property type="entry name" value="Ankyrin_rpt-contain_sf"/>
</dbReference>
<dbReference type="OrthoDB" id="1923662at2759"/>
<feature type="domain" description="PGG" evidence="4">
    <location>
        <begin position="527"/>
        <end position="641"/>
    </location>
</feature>
<dbReference type="Pfam" id="PF12796">
    <property type="entry name" value="Ank_2"/>
    <property type="match status" value="1"/>
</dbReference>
<keyword evidence="3" id="KW-0812">Transmembrane</keyword>
<keyword evidence="3" id="KW-0472">Membrane</keyword>
<dbReference type="EMBL" id="AWWV01010840">
    <property type="protein sequence ID" value="OMO76887.1"/>
    <property type="molecule type" value="Genomic_DNA"/>
</dbReference>
<organism evidence="5 6">
    <name type="scientific">Corchorus capsularis</name>
    <name type="common">Jute</name>
    <dbReference type="NCBI Taxonomy" id="210143"/>
    <lineage>
        <taxon>Eukaryota</taxon>
        <taxon>Viridiplantae</taxon>
        <taxon>Streptophyta</taxon>
        <taxon>Embryophyta</taxon>
        <taxon>Tracheophyta</taxon>
        <taxon>Spermatophyta</taxon>
        <taxon>Magnoliopsida</taxon>
        <taxon>eudicotyledons</taxon>
        <taxon>Gunneridae</taxon>
        <taxon>Pentapetalae</taxon>
        <taxon>rosids</taxon>
        <taxon>malvids</taxon>
        <taxon>Malvales</taxon>
        <taxon>Malvaceae</taxon>
        <taxon>Grewioideae</taxon>
        <taxon>Apeibeae</taxon>
        <taxon>Corchorus</taxon>
    </lineage>
</organism>
<dbReference type="SUPFAM" id="SSF48403">
    <property type="entry name" value="Ankyrin repeat"/>
    <property type="match status" value="2"/>
</dbReference>
<dbReference type="InterPro" id="IPR002110">
    <property type="entry name" value="Ankyrin_rpt"/>
</dbReference>
<evidence type="ECO:0000256" key="3">
    <source>
        <dbReference type="SAM" id="Phobius"/>
    </source>
</evidence>
<evidence type="ECO:0000313" key="5">
    <source>
        <dbReference type="EMBL" id="OMO76887.1"/>
    </source>
</evidence>
<dbReference type="STRING" id="210143.A0A1R3I2S0"/>
<dbReference type="GO" id="GO:0016020">
    <property type="term" value="C:membrane"/>
    <property type="evidence" value="ECO:0007669"/>
    <property type="project" value="TreeGrafter"/>
</dbReference>
<reference evidence="5 6" key="1">
    <citation type="submission" date="2013-09" db="EMBL/GenBank/DDBJ databases">
        <title>Corchorus capsularis genome sequencing.</title>
        <authorList>
            <person name="Alam M."/>
            <person name="Haque M.S."/>
            <person name="Islam M.S."/>
            <person name="Emdad E.M."/>
            <person name="Islam M.M."/>
            <person name="Ahmed B."/>
            <person name="Halim A."/>
            <person name="Hossen Q.M.M."/>
            <person name="Hossain M.Z."/>
            <person name="Ahmed R."/>
            <person name="Khan M.M."/>
            <person name="Islam R."/>
            <person name="Rashid M.M."/>
            <person name="Khan S.A."/>
            <person name="Rahman M.S."/>
            <person name="Alam M."/>
        </authorList>
    </citation>
    <scope>NUCLEOTIDE SEQUENCE [LARGE SCALE GENOMIC DNA]</scope>
    <source>
        <strain evidence="6">cv. CVL-1</strain>
        <tissue evidence="5">Whole seedling</tissue>
    </source>
</reference>
<keyword evidence="1" id="KW-0175">Coiled coil</keyword>
<evidence type="ECO:0000256" key="2">
    <source>
        <dbReference type="SAM" id="MobiDB-lite"/>
    </source>
</evidence>
<evidence type="ECO:0000313" key="6">
    <source>
        <dbReference type="Proteomes" id="UP000188268"/>
    </source>
</evidence>
<accession>A0A1R3I2S0</accession>
<evidence type="ECO:0000256" key="1">
    <source>
        <dbReference type="SAM" id="Coils"/>
    </source>
</evidence>
<dbReference type="Gramene" id="OMO76887">
    <property type="protein sequence ID" value="OMO76887"/>
    <property type="gene ID" value="CCACVL1_15346"/>
</dbReference>
<dbReference type="Proteomes" id="UP000188268">
    <property type="component" value="Unassembled WGS sequence"/>
</dbReference>
<comment type="caution">
    <text evidence="5">The sequence shown here is derived from an EMBL/GenBank/DDBJ whole genome shotgun (WGS) entry which is preliminary data.</text>
</comment>
<feature type="transmembrane region" description="Helical" evidence="3">
    <location>
        <begin position="574"/>
        <end position="599"/>
    </location>
</feature>
<protein>
    <recommendedName>
        <fullName evidence="4">PGG domain-containing protein</fullName>
    </recommendedName>
</protein>
<feature type="region of interest" description="Disordered" evidence="2">
    <location>
        <begin position="357"/>
        <end position="384"/>
    </location>
</feature>